<dbReference type="GO" id="GO:0000287">
    <property type="term" value="F:magnesium ion binding"/>
    <property type="evidence" value="ECO:0007669"/>
    <property type="project" value="InterPro"/>
</dbReference>
<name>A0A835PCF3_VANPL</name>
<accession>A0A835PCF3</accession>
<dbReference type="SUPFAM" id="SSF48576">
    <property type="entry name" value="Terpenoid synthases"/>
    <property type="match status" value="1"/>
</dbReference>
<evidence type="ECO:0000256" key="1">
    <source>
        <dbReference type="ARBA" id="ARBA00022723"/>
    </source>
</evidence>
<dbReference type="GO" id="GO:0010333">
    <property type="term" value="F:terpene synthase activity"/>
    <property type="evidence" value="ECO:0007669"/>
    <property type="project" value="InterPro"/>
</dbReference>
<evidence type="ECO:0000313" key="3">
    <source>
        <dbReference type="EMBL" id="KAG0451130.1"/>
    </source>
</evidence>
<comment type="caution">
    <text evidence="3">The sequence shown here is derived from an EMBL/GenBank/DDBJ whole genome shotgun (WGS) entry which is preliminary data.</text>
</comment>
<dbReference type="GO" id="GO:0016114">
    <property type="term" value="P:terpenoid biosynthetic process"/>
    <property type="evidence" value="ECO:0007669"/>
    <property type="project" value="InterPro"/>
</dbReference>
<dbReference type="OrthoDB" id="756514at2759"/>
<evidence type="ECO:0000313" key="4">
    <source>
        <dbReference type="Proteomes" id="UP000639772"/>
    </source>
</evidence>
<protein>
    <recommendedName>
        <fullName evidence="2">Terpene synthase metal-binding domain-containing protein</fullName>
    </recommendedName>
</protein>
<keyword evidence="1" id="KW-0479">Metal-binding</keyword>
<gene>
    <name evidence="3" type="ORF">HPP92_026403</name>
</gene>
<dbReference type="AlphaFoldDB" id="A0A835PCF3"/>
<reference evidence="3 4" key="1">
    <citation type="journal article" date="2020" name="Nat. Food">
        <title>A phased Vanilla planifolia genome enables genetic improvement of flavour and production.</title>
        <authorList>
            <person name="Hasing T."/>
            <person name="Tang H."/>
            <person name="Brym M."/>
            <person name="Khazi F."/>
            <person name="Huang T."/>
            <person name="Chambers A.H."/>
        </authorList>
    </citation>
    <scope>NUCLEOTIDE SEQUENCE [LARGE SCALE GENOMIC DNA]</scope>
    <source>
        <tissue evidence="3">Leaf</tissue>
    </source>
</reference>
<dbReference type="EMBL" id="JADCNM010000079">
    <property type="protein sequence ID" value="KAG0451130.1"/>
    <property type="molecule type" value="Genomic_DNA"/>
</dbReference>
<evidence type="ECO:0000259" key="2">
    <source>
        <dbReference type="Pfam" id="PF03936"/>
    </source>
</evidence>
<sequence length="104" mass="11966">MPSSSLCIGECPGCTRDGSSTTTLEKDYIPALLEFAILDFNLVQSIYKEELQEMSRWWRSLDLVCDDLHFIRDRLVENYLWAAGFSFLPEFGKCRTAITKMNCL</sequence>
<dbReference type="InterPro" id="IPR005630">
    <property type="entry name" value="Terpene_synthase_metal-bd"/>
</dbReference>
<feature type="domain" description="Terpene synthase metal-binding" evidence="2">
    <location>
        <begin position="65"/>
        <end position="104"/>
    </location>
</feature>
<proteinExistence type="predicted"/>
<dbReference type="InterPro" id="IPR050148">
    <property type="entry name" value="Terpene_synthase-like"/>
</dbReference>
<organism evidence="3 4">
    <name type="scientific">Vanilla planifolia</name>
    <name type="common">Vanilla</name>
    <dbReference type="NCBI Taxonomy" id="51239"/>
    <lineage>
        <taxon>Eukaryota</taxon>
        <taxon>Viridiplantae</taxon>
        <taxon>Streptophyta</taxon>
        <taxon>Embryophyta</taxon>
        <taxon>Tracheophyta</taxon>
        <taxon>Spermatophyta</taxon>
        <taxon>Magnoliopsida</taxon>
        <taxon>Liliopsida</taxon>
        <taxon>Asparagales</taxon>
        <taxon>Orchidaceae</taxon>
        <taxon>Vanilloideae</taxon>
        <taxon>Vanilleae</taxon>
        <taxon>Vanilla</taxon>
    </lineage>
</organism>
<dbReference type="Gene3D" id="1.10.600.10">
    <property type="entry name" value="Farnesyl Diphosphate Synthase"/>
    <property type="match status" value="1"/>
</dbReference>
<dbReference type="PANTHER" id="PTHR31225">
    <property type="entry name" value="OS04G0344100 PROTEIN-RELATED"/>
    <property type="match status" value="1"/>
</dbReference>
<dbReference type="Proteomes" id="UP000639772">
    <property type="component" value="Unassembled WGS sequence"/>
</dbReference>
<dbReference type="Pfam" id="PF03936">
    <property type="entry name" value="Terpene_synth_C"/>
    <property type="match status" value="1"/>
</dbReference>
<dbReference type="InterPro" id="IPR008949">
    <property type="entry name" value="Isoprenoid_synthase_dom_sf"/>
</dbReference>